<keyword evidence="2" id="KW-1185">Reference proteome</keyword>
<sequence>MNHHWPPQPLVSFSLSATEELTFCHSSNGGLDIYHQDDGPSLAPSRSNPFSLWETEVPMDHQVSDGPSRRPSLRPEVQFLLVKEGWRADGPSGYEYDR</sequence>
<protein>
    <submittedName>
        <fullName evidence="1">Uncharacterized protein</fullName>
    </submittedName>
</protein>
<evidence type="ECO:0000313" key="2">
    <source>
        <dbReference type="Proteomes" id="UP000823775"/>
    </source>
</evidence>
<name>A0ABS8SD71_DATST</name>
<reference evidence="1 2" key="1">
    <citation type="journal article" date="2021" name="BMC Genomics">
        <title>Datura genome reveals duplications of psychoactive alkaloid biosynthetic genes and high mutation rate following tissue culture.</title>
        <authorList>
            <person name="Rajewski A."/>
            <person name="Carter-House D."/>
            <person name="Stajich J."/>
            <person name="Litt A."/>
        </authorList>
    </citation>
    <scope>NUCLEOTIDE SEQUENCE [LARGE SCALE GENOMIC DNA]</scope>
    <source>
        <strain evidence="1">AR-01</strain>
    </source>
</reference>
<evidence type="ECO:0000313" key="1">
    <source>
        <dbReference type="EMBL" id="MCD7456765.1"/>
    </source>
</evidence>
<proteinExistence type="predicted"/>
<accession>A0ABS8SD71</accession>
<gene>
    <name evidence="1" type="ORF">HAX54_033003</name>
</gene>
<organism evidence="1 2">
    <name type="scientific">Datura stramonium</name>
    <name type="common">Jimsonweed</name>
    <name type="synonym">Common thornapple</name>
    <dbReference type="NCBI Taxonomy" id="4076"/>
    <lineage>
        <taxon>Eukaryota</taxon>
        <taxon>Viridiplantae</taxon>
        <taxon>Streptophyta</taxon>
        <taxon>Embryophyta</taxon>
        <taxon>Tracheophyta</taxon>
        <taxon>Spermatophyta</taxon>
        <taxon>Magnoliopsida</taxon>
        <taxon>eudicotyledons</taxon>
        <taxon>Gunneridae</taxon>
        <taxon>Pentapetalae</taxon>
        <taxon>asterids</taxon>
        <taxon>lamiids</taxon>
        <taxon>Solanales</taxon>
        <taxon>Solanaceae</taxon>
        <taxon>Solanoideae</taxon>
        <taxon>Datureae</taxon>
        <taxon>Datura</taxon>
    </lineage>
</organism>
<dbReference type="EMBL" id="JACEIK010000421">
    <property type="protein sequence ID" value="MCD7456765.1"/>
    <property type="molecule type" value="Genomic_DNA"/>
</dbReference>
<dbReference type="Proteomes" id="UP000823775">
    <property type="component" value="Unassembled WGS sequence"/>
</dbReference>
<comment type="caution">
    <text evidence="1">The sequence shown here is derived from an EMBL/GenBank/DDBJ whole genome shotgun (WGS) entry which is preliminary data.</text>
</comment>